<dbReference type="SUPFAM" id="SSF48295">
    <property type="entry name" value="TrpR-like"/>
    <property type="match status" value="1"/>
</dbReference>
<dbReference type="InterPro" id="IPR010921">
    <property type="entry name" value="Trp_repressor/repl_initiator"/>
</dbReference>
<sequence>MKTHIRRNPTHQRSRAERDTSSKKARRGWGTRSMRHPPFEKSELVRLVKQSYFPIRHTLDKLGITKTNFYGWYERYPTFGEIGHPRLIWLRCIRGIGLICFDLSRFLIVGWINPWLFAFTSSCCFSNKHVSSGQA</sequence>
<gene>
    <name evidence="2" type="ORF">BECKLFY1418A_GA0070994_10501</name>
</gene>
<protein>
    <submittedName>
        <fullName evidence="2">Uncharacterized protein</fullName>
    </submittedName>
</protein>
<accession>A0A450USA2</accession>
<name>A0A450USA2_9GAMM</name>
<feature type="region of interest" description="Disordered" evidence="1">
    <location>
        <begin position="1"/>
        <end position="36"/>
    </location>
</feature>
<dbReference type="EMBL" id="CAADFH010000050">
    <property type="protein sequence ID" value="VFJ95399.1"/>
    <property type="molecule type" value="Genomic_DNA"/>
</dbReference>
<organism evidence="2">
    <name type="scientific">Candidatus Kentrum sp. LFY</name>
    <dbReference type="NCBI Taxonomy" id="2126342"/>
    <lineage>
        <taxon>Bacteria</taxon>
        <taxon>Pseudomonadati</taxon>
        <taxon>Pseudomonadota</taxon>
        <taxon>Gammaproteobacteria</taxon>
        <taxon>Candidatus Kentrum</taxon>
    </lineage>
</organism>
<evidence type="ECO:0000313" key="2">
    <source>
        <dbReference type="EMBL" id="VFJ95399.1"/>
    </source>
</evidence>
<evidence type="ECO:0000256" key="1">
    <source>
        <dbReference type="SAM" id="MobiDB-lite"/>
    </source>
</evidence>
<dbReference type="AlphaFoldDB" id="A0A450USA2"/>
<feature type="compositionally biased region" description="Basic residues" evidence="1">
    <location>
        <begin position="1"/>
        <end position="13"/>
    </location>
</feature>
<dbReference type="GO" id="GO:0043565">
    <property type="term" value="F:sequence-specific DNA binding"/>
    <property type="evidence" value="ECO:0007669"/>
    <property type="project" value="InterPro"/>
</dbReference>
<reference evidence="2" key="1">
    <citation type="submission" date="2019-02" db="EMBL/GenBank/DDBJ databases">
        <authorList>
            <person name="Gruber-Vodicka R. H."/>
            <person name="Seah K. B. B."/>
        </authorList>
    </citation>
    <scope>NUCLEOTIDE SEQUENCE</scope>
    <source>
        <strain evidence="2">BECK_M6</strain>
    </source>
</reference>
<feature type="compositionally biased region" description="Basic residues" evidence="1">
    <location>
        <begin position="23"/>
        <end position="35"/>
    </location>
</feature>
<proteinExistence type="predicted"/>